<dbReference type="PROSITE" id="PS50003">
    <property type="entry name" value="PH_DOMAIN"/>
    <property type="match status" value="1"/>
</dbReference>
<proteinExistence type="predicted"/>
<dbReference type="SMART" id="SM00233">
    <property type="entry name" value="PH"/>
    <property type="match status" value="1"/>
</dbReference>
<evidence type="ECO:0000256" key="2">
    <source>
        <dbReference type="SAM" id="MobiDB-lite"/>
    </source>
</evidence>
<dbReference type="InterPro" id="IPR001849">
    <property type="entry name" value="PH_domain"/>
</dbReference>
<dbReference type="Proteomes" id="UP001152798">
    <property type="component" value="Chromosome 3"/>
</dbReference>
<keyword evidence="1" id="KW-0175">Coiled coil</keyword>
<dbReference type="SUPFAM" id="SSF50729">
    <property type="entry name" value="PH domain-like"/>
    <property type="match status" value="1"/>
</dbReference>
<dbReference type="OrthoDB" id="6020705at2759"/>
<evidence type="ECO:0000313" key="4">
    <source>
        <dbReference type="EMBL" id="CAH1397476.1"/>
    </source>
</evidence>
<organism evidence="4 5">
    <name type="scientific">Nezara viridula</name>
    <name type="common">Southern green stink bug</name>
    <name type="synonym">Cimex viridulus</name>
    <dbReference type="NCBI Taxonomy" id="85310"/>
    <lineage>
        <taxon>Eukaryota</taxon>
        <taxon>Metazoa</taxon>
        <taxon>Ecdysozoa</taxon>
        <taxon>Arthropoda</taxon>
        <taxon>Hexapoda</taxon>
        <taxon>Insecta</taxon>
        <taxon>Pterygota</taxon>
        <taxon>Neoptera</taxon>
        <taxon>Paraneoptera</taxon>
        <taxon>Hemiptera</taxon>
        <taxon>Heteroptera</taxon>
        <taxon>Panheteroptera</taxon>
        <taxon>Pentatomomorpha</taxon>
        <taxon>Pentatomoidea</taxon>
        <taxon>Pentatomidae</taxon>
        <taxon>Pentatominae</taxon>
        <taxon>Nezara</taxon>
    </lineage>
</organism>
<dbReference type="EMBL" id="OV725079">
    <property type="protein sequence ID" value="CAH1397476.1"/>
    <property type="molecule type" value="Genomic_DNA"/>
</dbReference>
<feature type="compositionally biased region" description="Polar residues" evidence="2">
    <location>
        <begin position="253"/>
        <end position="280"/>
    </location>
</feature>
<dbReference type="PANTHER" id="PTHR12156">
    <property type="entry name" value="PLECKSTRIN HOMOLOGY-LIKE DOMAIN, FAMILY B, MEMBER 3"/>
    <property type="match status" value="1"/>
</dbReference>
<feature type="coiled-coil region" evidence="1">
    <location>
        <begin position="173"/>
        <end position="200"/>
    </location>
</feature>
<dbReference type="PANTHER" id="PTHR12156:SF5">
    <property type="entry name" value="FI18040P1"/>
    <property type="match status" value="1"/>
</dbReference>
<evidence type="ECO:0000259" key="3">
    <source>
        <dbReference type="PROSITE" id="PS50003"/>
    </source>
</evidence>
<keyword evidence="5" id="KW-1185">Reference proteome</keyword>
<dbReference type="InterPro" id="IPR052212">
    <property type="entry name" value="PH-like_domain"/>
</dbReference>
<dbReference type="InterPro" id="IPR011993">
    <property type="entry name" value="PH-like_dom_sf"/>
</dbReference>
<feature type="domain" description="PH" evidence="3">
    <location>
        <begin position="331"/>
        <end position="433"/>
    </location>
</feature>
<feature type="compositionally biased region" description="Polar residues" evidence="2">
    <location>
        <begin position="202"/>
        <end position="211"/>
    </location>
</feature>
<feature type="non-terminal residue" evidence="4">
    <location>
        <position position="1"/>
    </location>
</feature>
<evidence type="ECO:0000256" key="1">
    <source>
        <dbReference type="SAM" id="Coils"/>
    </source>
</evidence>
<dbReference type="Gene3D" id="2.30.29.30">
    <property type="entry name" value="Pleckstrin-homology domain (PH domain)/Phosphotyrosine-binding domain (PTB)"/>
    <property type="match status" value="1"/>
</dbReference>
<accession>A0A9P0H8Z4</accession>
<protein>
    <recommendedName>
        <fullName evidence="3">PH domain-containing protein</fullName>
    </recommendedName>
</protein>
<name>A0A9P0H8Z4_NEZVI</name>
<dbReference type="AlphaFoldDB" id="A0A9P0H8Z4"/>
<reference evidence="4" key="1">
    <citation type="submission" date="2022-01" db="EMBL/GenBank/DDBJ databases">
        <authorList>
            <person name="King R."/>
        </authorList>
    </citation>
    <scope>NUCLEOTIDE SEQUENCE</scope>
</reference>
<sequence>TTTSETNVLKILAKIRKIQIQNHEVLEFQLVEEEASWLSKREDIQKDLDEAMERLALRKEKVLNLHSSQNITNELEIQKLSHLKAIEEGRSRLLMINDELETLSKSYPSADSLISSSSDNKVVRRRVTSQDDLDRISKITSGAPIDMGSSNSLGRRTIASLKEIERNRQLHLINQGSLVIEEERQRVEELKRQVQDEVKAQWEQQRNSNCQSLTSITSDDSSLEPTRDSGVSSEEVEKNMMFPDDNKNRDSSETPVDNNLISETPESRPTSDVSGYSDDQLTVKIRSKSTSNLQRPLTRYLPIKSESLDLRAHIESAGHQVDLCSHVQLDSLSCRGYLSKIGSRFKTLARRWFVFDRAARTLLYFSDSSEKKRRGGVHFQDIEEVYVDHLNTFKSPNSKVTFVVKSTTRSYHLIAPSPEAMRIWVDVIFTGAEGYQQYPH</sequence>
<dbReference type="Pfam" id="PF00169">
    <property type="entry name" value="PH"/>
    <property type="match status" value="1"/>
</dbReference>
<feature type="region of interest" description="Disordered" evidence="2">
    <location>
        <begin position="202"/>
        <end position="281"/>
    </location>
</feature>
<gene>
    <name evidence="4" type="ORF">NEZAVI_LOCUS7296</name>
</gene>
<evidence type="ECO:0000313" key="5">
    <source>
        <dbReference type="Proteomes" id="UP001152798"/>
    </source>
</evidence>